<organism evidence="5 6">
    <name type="scientific">Micromonospora sonneratiae</name>
    <dbReference type="NCBI Taxonomy" id="1184706"/>
    <lineage>
        <taxon>Bacteria</taxon>
        <taxon>Bacillati</taxon>
        <taxon>Actinomycetota</taxon>
        <taxon>Actinomycetes</taxon>
        <taxon>Micromonosporales</taxon>
        <taxon>Micromonosporaceae</taxon>
        <taxon>Micromonospora</taxon>
    </lineage>
</organism>
<keyword evidence="2" id="KW-0472">Membrane</keyword>
<evidence type="ECO:0000313" key="6">
    <source>
        <dbReference type="Proteomes" id="UP001597260"/>
    </source>
</evidence>
<dbReference type="Proteomes" id="UP001597260">
    <property type="component" value="Unassembled WGS sequence"/>
</dbReference>
<keyword evidence="2" id="KW-0812">Transmembrane</keyword>
<feature type="signal peptide" evidence="3">
    <location>
        <begin position="1"/>
        <end position="32"/>
    </location>
</feature>
<feature type="compositionally biased region" description="Low complexity" evidence="1">
    <location>
        <begin position="183"/>
        <end position="199"/>
    </location>
</feature>
<evidence type="ECO:0000256" key="1">
    <source>
        <dbReference type="SAM" id="MobiDB-lite"/>
    </source>
</evidence>
<keyword evidence="6" id="KW-1185">Reference proteome</keyword>
<feature type="transmembrane region" description="Helical" evidence="2">
    <location>
        <begin position="210"/>
        <end position="234"/>
    </location>
</feature>
<gene>
    <name evidence="5" type="ORF">ACFQ4H_07450</name>
</gene>
<dbReference type="Gene3D" id="2.60.40.2230">
    <property type="entry name" value="Uncharacterised protein YcnI-like PF07987, DUF1775"/>
    <property type="match status" value="1"/>
</dbReference>
<dbReference type="Pfam" id="PF07987">
    <property type="entry name" value="DUF1775"/>
    <property type="match status" value="1"/>
</dbReference>
<dbReference type="InterPro" id="IPR038507">
    <property type="entry name" value="YcnI-like_sf"/>
</dbReference>
<evidence type="ECO:0000256" key="2">
    <source>
        <dbReference type="SAM" id="Phobius"/>
    </source>
</evidence>
<accession>A0ABW3YA48</accession>
<dbReference type="CDD" id="cd08545">
    <property type="entry name" value="YcnI_like"/>
    <property type="match status" value="1"/>
</dbReference>
<dbReference type="EMBL" id="JBHTMP010000008">
    <property type="protein sequence ID" value="MFD1320920.1"/>
    <property type="molecule type" value="Genomic_DNA"/>
</dbReference>
<reference evidence="6" key="1">
    <citation type="journal article" date="2019" name="Int. J. Syst. Evol. Microbiol.">
        <title>The Global Catalogue of Microorganisms (GCM) 10K type strain sequencing project: providing services to taxonomists for standard genome sequencing and annotation.</title>
        <authorList>
            <consortium name="The Broad Institute Genomics Platform"/>
            <consortium name="The Broad Institute Genome Sequencing Center for Infectious Disease"/>
            <person name="Wu L."/>
            <person name="Ma J."/>
        </authorList>
    </citation>
    <scope>NUCLEOTIDE SEQUENCE [LARGE SCALE GENOMIC DNA]</scope>
    <source>
        <strain evidence="6">JCM 31037</strain>
    </source>
</reference>
<dbReference type="InterPro" id="IPR012533">
    <property type="entry name" value="YcnI-copper_dom"/>
</dbReference>
<keyword evidence="2" id="KW-1133">Transmembrane helix</keyword>
<sequence>MTRLRRTATAAVVLALGAVATGVLGFAAPASAHVSVNPSEATQGGYARLAFRVPTESDTASTTKVEVNLPADAPIASVTTMPVPGWSVAVEKRKVDPPLEVHGSQVTEAVSKITWTTTDPDAAIKPGEFQEFPVSMGPLPKADKIVFKTLQTYSDGSVVRWIEEPTGGEESAQPAPVLKLAPAANTTATSDSSSPAPVAKADTDGGDSSVALGLGIAGLVAGLAGLLLGGLAFARTRSGAAKPPVA</sequence>
<feature type="domain" description="YncI copper-binding" evidence="4">
    <location>
        <begin position="33"/>
        <end position="180"/>
    </location>
</feature>
<protein>
    <submittedName>
        <fullName evidence="5">YcnI family protein</fullName>
    </submittedName>
</protein>
<evidence type="ECO:0000256" key="3">
    <source>
        <dbReference type="SAM" id="SignalP"/>
    </source>
</evidence>
<evidence type="ECO:0000313" key="5">
    <source>
        <dbReference type="EMBL" id="MFD1320920.1"/>
    </source>
</evidence>
<dbReference type="RefSeq" id="WP_377568406.1">
    <property type="nucleotide sequence ID" value="NZ_JBHTMP010000008.1"/>
</dbReference>
<feature type="region of interest" description="Disordered" evidence="1">
    <location>
        <begin position="183"/>
        <end position="204"/>
    </location>
</feature>
<feature type="chain" id="PRO_5046990947" evidence="3">
    <location>
        <begin position="33"/>
        <end position="246"/>
    </location>
</feature>
<proteinExistence type="predicted"/>
<comment type="caution">
    <text evidence="5">The sequence shown here is derived from an EMBL/GenBank/DDBJ whole genome shotgun (WGS) entry which is preliminary data.</text>
</comment>
<evidence type="ECO:0000259" key="4">
    <source>
        <dbReference type="Pfam" id="PF07987"/>
    </source>
</evidence>
<keyword evidence="3" id="KW-0732">Signal</keyword>
<name>A0ABW3YA48_9ACTN</name>